<keyword evidence="2" id="KW-1185">Reference proteome</keyword>
<reference evidence="1 2" key="1">
    <citation type="submission" date="2020-08" db="EMBL/GenBank/DDBJ databases">
        <title>Genomic Encyclopedia of Type Strains, Phase IV (KMG-IV): sequencing the most valuable type-strain genomes for metagenomic binning, comparative biology and taxonomic classification.</title>
        <authorList>
            <person name="Goeker M."/>
        </authorList>
    </citation>
    <scope>NUCLEOTIDE SEQUENCE [LARGE SCALE GENOMIC DNA]</scope>
    <source>
        <strain evidence="1 2">DSM 101730</strain>
    </source>
</reference>
<comment type="caution">
    <text evidence="1">The sequence shown here is derived from an EMBL/GenBank/DDBJ whole genome shotgun (WGS) entry which is preliminary data.</text>
</comment>
<gene>
    <name evidence="1" type="ORF">HNP73_001405</name>
</gene>
<dbReference type="Proteomes" id="UP000549457">
    <property type="component" value="Unassembled WGS sequence"/>
</dbReference>
<evidence type="ECO:0000313" key="2">
    <source>
        <dbReference type="Proteomes" id="UP000549457"/>
    </source>
</evidence>
<proteinExistence type="predicted"/>
<dbReference type="AlphaFoldDB" id="A0A840SKI4"/>
<evidence type="ECO:0000313" key="1">
    <source>
        <dbReference type="EMBL" id="MBB5221484.1"/>
    </source>
</evidence>
<organism evidence="1 2">
    <name type="scientific">Amaricoccus macauensis</name>
    <dbReference type="NCBI Taxonomy" id="57001"/>
    <lineage>
        <taxon>Bacteria</taxon>
        <taxon>Pseudomonadati</taxon>
        <taxon>Pseudomonadota</taxon>
        <taxon>Alphaproteobacteria</taxon>
        <taxon>Rhodobacterales</taxon>
        <taxon>Paracoccaceae</taxon>
        <taxon>Amaricoccus</taxon>
    </lineage>
</organism>
<dbReference type="RefSeq" id="WP_184147843.1">
    <property type="nucleotide sequence ID" value="NZ_JACHFM010000001.1"/>
</dbReference>
<protein>
    <submittedName>
        <fullName evidence="1">Uncharacterized protein</fullName>
    </submittedName>
</protein>
<name>A0A840SKI4_9RHOB</name>
<sequence>MQLAVPSSNALRVFRRGEAPAPARIERLRAVTGTARALAAQPPIEAATLAVQLDAEHGIAFAAAAPAPASLHHGPRCAPVFSLLSVTCRPEACG</sequence>
<dbReference type="EMBL" id="JACHFM010000001">
    <property type="protein sequence ID" value="MBB5221484.1"/>
    <property type="molecule type" value="Genomic_DNA"/>
</dbReference>
<accession>A0A840SKI4</accession>